<protein>
    <submittedName>
        <fullName evidence="1">Uncharacterized protein</fullName>
    </submittedName>
</protein>
<name>A0A9P1FVB1_9DINO</name>
<accession>A0A9P1FVB1</accession>
<keyword evidence="3" id="KW-1185">Reference proteome</keyword>
<gene>
    <name evidence="1" type="ORF">C1SCF055_LOCUS16850</name>
</gene>
<proteinExistence type="predicted"/>
<dbReference type="Proteomes" id="UP001152797">
    <property type="component" value="Unassembled WGS sequence"/>
</dbReference>
<comment type="caution">
    <text evidence="1">The sequence shown here is derived from an EMBL/GenBank/DDBJ whole genome shotgun (WGS) entry which is preliminary data.</text>
</comment>
<dbReference type="EMBL" id="CAMXCT010001406">
    <property type="protein sequence ID" value="CAI3989808.1"/>
    <property type="molecule type" value="Genomic_DNA"/>
</dbReference>
<dbReference type="EMBL" id="CAMXCT030001406">
    <property type="protein sequence ID" value="CAL4777120.1"/>
    <property type="molecule type" value="Genomic_DNA"/>
</dbReference>
<reference evidence="1" key="1">
    <citation type="submission" date="2022-10" db="EMBL/GenBank/DDBJ databases">
        <authorList>
            <person name="Chen Y."/>
            <person name="Dougan E. K."/>
            <person name="Chan C."/>
            <person name="Rhodes N."/>
            <person name="Thang M."/>
        </authorList>
    </citation>
    <scope>NUCLEOTIDE SEQUENCE</scope>
</reference>
<sequence length="52" mass="5736">MRIRRFQVLASDCVNMRDTAAKVAGKPDEEAFAPSGKSEGGDELKCFKKKDC</sequence>
<dbReference type="OrthoDB" id="409971at2759"/>
<dbReference type="AlphaFoldDB" id="A0A9P1FVB1"/>
<evidence type="ECO:0000313" key="1">
    <source>
        <dbReference type="EMBL" id="CAI3989808.1"/>
    </source>
</evidence>
<evidence type="ECO:0000313" key="2">
    <source>
        <dbReference type="EMBL" id="CAL4777120.1"/>
    </source>
</evidence>
<dbReference type="EMBL" id="CAMXCT020001406">
    <property type="protein sequence ID" value="CAL1143183.1"/>
    <property type="molecule type" value="Genomic_DNA"/>
</dbReference>
<reference evidence="2 3" key="2">
    <citation type="submission" date="2024-05" db="EMBL/GenBank/DDBJ databases">
        <authorList>
            <person name="Chen Y."/>
            <person name="Shah S."/>
            <person name="Dougan E. K."/>
            <person name="Thang M."/>
            <person name="Chan C."/>
        </authorList>
    </citation>
    <scope>NUCLEOTIDE SEQUENCE [LARGE SCALE GENOMIC DNA]</scope>
</reference>
<organism evidence="1">
    <name type="scientific">Cladocopium goreaui</name>
    <dbReference type="NCBI Taxonomy" id="2562237"/>
    <lineage>
        <taxon>Eukaryota</taxon>
        <taxon>Sar</taxon>
        <taxon>Alveolata</taxon>
        <taxon>Dinophyceae</taxon>
        <taxon>Suessiales</taxon>
        <taxon>Symbiodiniaceae</taxon>
        <taxon>Cladocopium</taxon>
    </lineage>
</organism>
<evidence type="ECO:0000313" key="3">
    <source>
        <dbReference type="Proteomes" id="UP001152797"/>
    </source>
</evidence>